<dbReference type="AlphaFoldDB" id="A0A9P1IKM0"/>
<keyword evidence="1" id="KW-0812">Transmembrane</keyword>
<protein>
    <recommendedName>
        <fullName evidence="4">Transmembrane protein</fullName>
    </recommendedName>
</protein>
<evidence type="ECO:0000313" key="3">
    <source>
        <dbReference type="Proteomes" id="UP001152747"/>
    </source>
</evidence>
<proteinExistence type="predicted"/>
<feature type="transmembrane region" description="Helical" evidence="1">
    <location>
        <begin position="70"/>
        <end position="94"/>
    </location>
</feature>
<evidence type="ECO:0000256" key="1">
    <source>
        <dbReference type="SAM" id="Phobius"/>
    </source>
</evidence>
<reference evidence="2" key="1">
    <citation type="submission" date="2022-11" db="EMBL/GenBank/DDBJ databases">
        <authorList>
            <person name="Kikuchi T."/>
        </authorList>
    </citation>
    <scope>NUCLEOTIDE SEQUENCE</scope>
    <source>
        <strain evidence="2">PS1010</strain>
    </source>
</reference>
<keyword evidence="1" id="KW-1133">Transmembrane helix</keyword>
<keyword evidence="1" id="KW-0472">Membrane</keyword>
<dbReference type="Proteomes" id="UP001152747">
    <property type="component" value="Unassembled WGS sequence"/>
</dbReference>
<feature type="transmembrane region" description="Helical" evidence="1">
    <location>
        <begin position="115"/>
        <end position="137"/>
    </location>
</feature>
<keyword evidence="3" id="KW-1185">Reference proteome</keyword>
<organism evidence="2 3">
    <name type="scientific">Caenorhabditis angaria</name>
    <dbReference type="NCBI Taxonomy" id="860376"/>
    <lineage>
        <taxon>Eukaryota</taxon>
        <taxon>Metazoa</taxon>
        <taxon>Ecdysozoa</taxon>
        <taxon>Nematoda</taxon>
        <taxon>Chromadorea</taxon>
        <taxon>Rhabditida</taxon>
        <taxon>Rhabditina</taxon>
        <taxon>Rhabditomorpha</taxon>
        <taxon>Rhabditoidea</taxon>
        <taxon>Rhabditidae</taxon>
        <taxon>Peloderinae</taxon>
        <taxon>Caenorhabditis</taxon>
    </lineage>
</organism>
<feature type="transmembrane region" description="Helical" evidence="1">
    <location>
        <begin position="44"/>
        <end position="64"/>
    </location>
</feature>
<comment type="caution">
    <text evidence="2">The sequence shown here is derived from an EMBL/GenBank/DDBJ whole genome shotgun (WGS) entry which is preliminary data.</text>
</comment>
<dbReference type="EMBL" id="CANHGI010000004">
    <property type="protein sequence ID" value="CAI5447319.1"/>
    <property type="molecule type" value="Genomic_DNA"/>
</dbReference>
<feature type="transmembrane region" description="Helical" evidence="1">
    <location>
        <begin position="18"/>
        <end position="37"/>
    </location>
</feature>
<evidence type="ECO:0000313" key="2">
    <source>
        <dbReference type="EMBL" id="CAI5447319.1"/>
    </source>
</evidence>
<evidence type="ECO:0008006" key="4">
    <source>
        <dbReference type="Google" id="ProtNLM"/>
    </source>
</evidence>
<accession>A0A9P1IKM0</accession>
<sequence>MCEKIDVDVKLCCTSTKIFLWVVGIGMIVLGIIVLVLGIVGNQIWAGGLYMVALGIGSIVAIFYSPKWVIISMLLNHVVISFCCVAMTIIFLFFSLFFGDTDENKEKKVKTNFTILYVLGSFCLVSCVFAITGLVVYCKILYNKGGANTSVSGTGTVTVSLG</sequence>
<name>A0A9P1IKM0_9PELO</name>
<gene>
    <name evidence="2" type="ORF">CAMP_LOCUS9956</name>
</gene>